<gene>
    <name evidence="1" type="ORF">SAMN04490244_101315</name>
</gene>
<organism evidence="1 2">
    <name type="scientific">Tranquillimonas rosea</name>
    <dbReference type="NCBI Taxonomy" id="641238"/>
    <lineage>
        <taxon>Bacteria</taxon>
        <taxon>Pseudomonadati</taxon>
        <taxon>Pseudomonadota</taxon>
        <taxon>Alphaproteobacteria</taxon>
        <taxon>Rhodobacterales</taxon>
        <taxon>Roseobacteraceae</taxon>
        <taxon>Tranquillimonas</taxon>
    </lineage>
</organism>
<evidence type="ECO:0000313" key="1">
    <source>
        <dbReference type="EMBL" id="SER51155.1"/>
    </source>
</evidence>
<dbReference type="STRING" id="641238.SAMN04490244_101315"/>
<dbReference type="RefSeq" id="WP_092687316.1">
    <property type="nucleotide sequence ID" value="NZ_CBDDGO010000004.1"/>
</dbReference>
<protein>
    <submittedName>
        <fullName evidence="1">Uncharacterized protein</fullName>
    </submittedName>
</protein>
<proteinExistence type="predicted"/>
<dbReference type="EMBL" id="FOGU01000001">
    <property type="protein sequence ID" value="SER51155.1"/>
    <property type="molecule type" value="Genomic_DNA"/>
</dbReference>
<evidence type="ECO:0000313" key="2">
    <source>
        <dbReference type="Proteomes" id="UP000198885"/>
    </source>
</evidence>
<dbReference type="Proteomes" id="UP000198885">
    <property type="component" value="Unassembled WGS sequence"/>
</dbReference>
<accession>A0A1H9PTJ2</accession>
<name>A0A1H9PTJ2_9RHOB</name>
<sequence>MKRMILVAALAATPAISQEADPSADDCAFLQKAFADLYKGMRADLDINDAPPVRVSMYVQIQTNILLMAQGAECDMGPMVDVAREQLQGYQPGKSPD</sequence>
<dbReference type="AlphaFoldDB" id="A0A1H9PTJ2"/>
<keyword evidence="2" id="KW-1185">Reference proteome</keyword>
<reference evidence="1 2" key="1">
    <citation type="submission" date="2016-10" db="EMBL/GenBank/DDBJ databases">
        <authorList>
            <person name="de Groot N.N."/>
        </authorList>
    </citation>
    <scope>NUCLEOTIDE SEQUENCE [LARGE SCALE GENOMIC DNA]</scope>
    <source>
        <strain evidence="1 2">DSM 23042</strain>
    </source>
</reference>